<feature type="transmembrane region" description="Helical" evidence="6">
    <location>
        <begin position="6"/>
        <end position="29"/>
    </location>
</feature>
<dbReference type="InterPro" id="IPR001123">
    <property type="entry name" value="LeuE-type"/>
</dbReference>
<keyword evidence="8" id="KW-1185">Reference proteome</keyword>
<dbReference type="AlphaFoldDB" id="A0A347ZWV9"/>
<dbReference type="PANTHER" id="PTHR30086:SF20">
    <property type="entry name" value="ARGININE EXPORTER PROTEIN ARGO-RELATED"/>
    <property type="match status" value="1"/>
</dbReference>
<evidence type="ECO:0000256" key="4">
    <source>
        <dbReference type="ARBA" id="ARBA00022989"/>
    </source>
</evidence>
<evidence type="ECO:0000256" key="1">
    <source>
        <dbReference type="ARBA" id="ARBA00004651"/>
    </source>
</evidence>
<reference evidence="7 8" key="1">
    <citation type="submission" date="2018-08" db="EMBL/GenBank/DDBJ databases">
        <title>Genomic Encyclopedia of Type Strains, Phase IV (KMG-IV): sequencing the most valuable type-strain genomes for metagenomic binning, comparative biology and taxonomic classification.</title>
        <authorList>
            <person name="Goeker M."/>
        </authorList>
    </citation>
    <scope>NUCLEOTIDE SEQUENCE [LARGE SCALE GENOMIC DNA]</scope>
    <source>
        <strain evidence="7 8">DSM 23923</strain>
    </source>
</reference>
<comment type="subcellular location">
    <subcellularLocation>
        <location evidence="1">Cell membrane</location>
        <topology evidence="1">Multi-pass membrane protein</topology>
    </subcellularLocation>
</comment>
<evidence type="ECO:0000256" key="6">
    <source>
        <dbReference type="SAM" id="Phobius"/>
    </source>
</evidence>
<evidence type="ECO:0000256" key="2">
    <source>
        <dbReference type="ARBA" id="ARBA00022475"/>
    </source>
</evidence>
<dbReference type="Proteomes" id="UP000256388">
    <property type="component" value="Unassembled WGS sequence"/>
</dbReference>
<gene>
    <name evidence="7" type="ORF">DFR64_2937</name>
</gene>
<keyword evidence="5 6" id="KW-0472">Membrane</keyword>
<organism evidence="7 8">
    <name type="scientific">Pelolinea submarina</name>
    <dbReference type="NCBI Taxonomy" id="913107"/>
    <lineage>
        <taxon>Bacteria</taxon>
        <taxon>Bacillati</taxon>
        <taxon>Chloroflexota</taxon>
        <taxon>Anaerolineae</taxon>
        <taxon>Anaerolineales</taxon>
        <taxon>Anaerolineaceae</taxon>
        <taxon>Pelolinea</taxon>
    </lineage>
</organism>
<keyword evidence="2" id="KW-1003">Cell membrane</keyword>
<protein>
    <submittedName>
        <fullName evidence="7">Threonine/homoserine/homoserine lactone efflux protein</fullName>
    </submittedName>
</protein>
<dbReference type="EMBL" id="QUMS01000005">
    <property type="protein sequence ID" value="REG05533.1"/>
    <property type="molecule type" value="Genomic_DNA"/>
</dbReference>
<dbReference type="PANTHER" id="PTHR30086">
    <property type="entry name" value="ARGININE EXPORTER PROTEIN ARGO"/>
    <property type="match status" value="1"/>
</dbReference>
<accession>A0A347ZWV9</accession>
<feature type="transmembrane region" description="Helical" evidence="6">
    <location>
        <begin position="41"/>
        <end position="65"/>
    </location>
</feature>
<dbReference type="GO" id="GO:0015171">
    <property type="term" value="F:amino acid transmembrane transporter activity"/>
    <property type="evidence" value="ECO:0007669"/>
    <property type="project" value="TreeGrafter"/>
</dbReference>
<evidence type="ECO:0000313" key="7">
    <source>
        <dbReference type="EMBL" id="REG05533.1"/>
    </source>
</evidence>
<evidence type="ECO:0000256" key="3">
    <source>
        <dbReference type="ARBA" id="ARBA00022692"/>
    </source>
</evidence>
<keyword evidence="4 6" id="KW-1133">Transmembrane helix</keyword>
<dbReference type="PIRSF" id="PIRSF006324">
    <property type="entry name" value="LeuE"/>
    <property type="match status" value="1"/>
</dbReference>
<evidence type="ECO:0000256" key="5">
    <source>
        <dbReference type="ARBA" id="ARBA00023136"/>
    </source>
</evidence>
<dbReference type="GO" id="GO:0005886">
    <property type="term" value="C:plasma membrane"/>
    <property type="evidence" value="ECO:0007669"/>
    <property type="project" value="UniProtKB-SubCell"/>
</dbReference>
<sequence length="209" mass="22426">MLGNVNVLLFCLAAWALILTPGPDMIYVITRGIGQGRSAGLLSAAGVTSGILVHTLLAALGIAVVLQTSELAFMLVKYLGAFYLIYLGVKTILARGQLALGQTNAPIRKQALYSQGLLSNVFNPKVALFFWAFLPQFIVGEPSSITLPLIGLGLIFALFTFTFLSLVGYFSGHIGVWLNERPGINANMRWITGSVMIGLGVRLALTKRV</sequence>
<dbReference type="RefSeq" id="WP_116226190.1">
    <property type="nucleotide sequence ID" value="NZ_AP018437.1"/>
</dbReference>
<dbReference type="Pfam" id="PF01810">
    <property type="entry name" value="LysE"/>
    <property type="match status" value="1"/>
</dbReference>
<keyword evidence="3 6" id="KW-0812">Transmembrane</keyword>
<feature type="transmembrane region" description="Helical" evidence="6">
    <location>
        <begin position="117"/>
        <end position="139"/>
    </location>
</feature>
<dbReference type="OrthoDB" id="9784202at2"/>
<feature type="transmembrane region" description="Helical" evidence="6">
    <location>
        <begin position="145"/>
        <end position="167"/>
    </location>
</feature>
<name>A0A347ZWV9_9CHLR</name>
<comment type="caution">
    <text evidence="7">The sequence shown here is derived from an EMBL/GenBank/DDBJ whole genome shotgun (WGS) entry which is preliminary data.</text>
</comment>
<evidence type="ECO:0000313" key="8">
    <source>
        <dbReference type="Proteomes" id="UP000256388"/>
    </source>
</evidence>
<feature type="transmembrane region" description="Helical" evidence="6">
    <location>
        <begin position="188"/>
        <end position="205"/>
    </location>
</feature>
<proteinExistence type="predicted"/>